<name>A0A3P7LM99_DIBLA</name>
<dbReference type="Proteomes" id="UP000281553">
    <property type="component" value="Unassembled WGS sequence"/>
</dbReference>
<dbReference type="AlphaFoldDB" id="A0A3P7LM99"/>
<protein>
    <recommendedName>
        <fullName evidence="2">ELM2 domain-containing protein</fullName>
    </recommendedName>
</protein>
<feature type="domain" description="ELM2" evidence="2">
    <location>
        <begin position="21"/>
        <end position="78"/>
    </location>
</feature>
<sequence>MQAAEFCVCVIKPVPCRFLNAFIRVGPDYQAFLPVADPTYPEQFVQAADREILLWRPISENRLPELEQYLQLATTYHR</sequence>
<evidence type="ECO:0000259" key="2">
    <source>
        <dbReference type="PROSITE" id="PS51156"/>
    </source>
</evidence>
<proteinExistence type="predicted"/>
<dbReference type="PROSITE" id="PS51156">
    <property type="entry name" value="ELM2"/>
    <property type="match status" value="1"/>
</dbReference>
<dbReference type="SMART" id="SM01189">
    <property type="entry name" value="ELM2"/>
    <property type="match status" value="1"/>
</dbReference>
<evidence type="ECO:0000256" key="1">
    <source>
        <dbReference type="ARBA" id="ARBA00023242"/>
    </source>
</evidence>
<dbReference type="InterPro" id="IPR000949">
    <property type="entry name" value="ELM2_dom"/>
</dbReference>
<dbReference type="EMBL" id="UYRU01052856">
    <property type="protein sequence ID" value="VDN12043.1"/>
    <property type="molecule type" value="Genomic_DNA"/>
</dbReference>
<evidence type="ECO:0000313" key="4">
    <source>
        <dbReference type="Proteomes" id="UP000281553"/>
    </source>
</evidence>
<dbReference type="Gene3D" id="4.10.1240.50">
    <property type="match status" value="1"/>
</dbReference>
<gene>
    <name evidence="3" type="ORF">DILT_LOCUS7874</name>
</gene>
<evidence type="ECO:0000313" key="3">
    <source>
        <dbReference type="EMBL" id="VDN12043.1"/>
    </source>
</evidence>
<reference evidence="3 4" key="1">
    <citation type="submission" date="2018-11" db="EMBL/GenBank/DDBJ databases">
        <authorList>
            <consortium name="Pathogen Informatics"/>
        </authorList>
    </citation>
    <scope>NUCLEOTIDE SEQUENCE [LARGE SCALE GENOMIC DNA]</scope>
</reference>
<accession>A0A3P7LM99</accession>
<keyword evidence="1" id="KW-0539">Nucleus</keyword>
<dbReference type="Pfam" id="PF01448">
    <property type="entry name" value="ELM2"/>
    <property type="match status" value="1"/>
</dbReference>
<keyword evidence="4" id="KW-1185">Reference proteome</keyword>
<organism evidence="3 4">
    <name type="scientific">Dibothriocephalus latus</name>
    <name type="common">Fish tapeworm</name>
    <name type="synonym">Diphyllobothrium latum</name>
    <dbReference type="NCBI Taxonomy" id="60516"/>
    <lineage>
        <taxon>Eukaryota</taxon>
        <taxon>Metazoa</taxon>
        <taxon>Spiralia</taxon>
        <taxon>Lophotrochozoa</taxon>
        <taxon>Platyhelminthes</taxon>
        <taxon>Cestoda</taxon>
        <taxon>Eucestoda</taxon>
        <taxon>Diphyllobothriidea</taxon>
        <taxon>Diphyllobothriidae</taxon>
        <taxon>Dibothriocephalus</taxon>
    </lineage>
</organism>